<organism evidence="5 7">
    <name type="scientific">Streptomyces griseoviridis</name>
    <dbReference type="NCBI Taxonomy" id="45398"/>
    <lineage>
        <taxon>Bacteria</taxon>
        <taxon>Bacillati</taxon>
        <taxon>Actinomycetota</taxon>
        <taxon>Actinomycetes</taxon>
        <taxon>Kitasatosporales</taxon>
        <taxon>Streptomycetaceae</taxon>
        <taxon>Streptomyces</taxon>
    </lineage>
</organism>
<dbReference type="KEGG" id="sgd:ELQ87_39140"/>
<evidence type="ECO:0000313" key="8">
    <source>
        <dbReference type="Proteomes" id="UP000501753"/>
    </source>
</evidence>
<protein>
    <submittedName>
        <fullName evidence="5">ArsR family transcriptional regulator</fullName>
    </submittedName>
</protein>
<feature type="domain" description="HTH arsR-type" evidence="4">
    <location>
        <begin position="9"/>
        <end position="95"/>
    </location>
</feature>
<dbReference type="InterPro" id="IPR001845">
    <property type="entry name" value="HTH_ArsR_DNA-bd_dom"/>
</dbReference>
<proteinExistence type="predicted"/>
<dbReference type="SMART" id="SM00418">
    <property type="entry name" value="HTH_ARSR"/>
    <property type="match status" value="1"/>
</dbReference>
<dbReference type="AlphaFoldDB" id="A0A3S9ZNZ4"/>
<evidence type="ECO:0000256" key="3">
    <source>
        <dbReference type="ARBA" id="ARBA00023163"/>
    </source>
</evidence>
<name>A0A3S9ZNZ4_STRGD</name>
<keyword evidence="1" id="KW-0805">Transcription regulation</keyword>
<gene>
    <name evidence="6" type="ORF">DDJ31_00095</name>
    <name evidence="5" type="ORF">ELQ87_39140</name>
</gene>
<sequence>MNREGPVVLVDGEGVPVPEPLGKLIGFARARILILLDTPRSTSDLVALGGQALGSVGNHLKVLRDACLVERQRVGRSVLYRRTDVGEIIVKASER</sequence>
<accession>A0A3S9ZNZ4</accession>
<dbReference type="EMBL" id="CP029078">
    <property type="protein sequence ID" value="QCN83566.1"/>
    <property type="molecule type" value="Genomic_DNA"/>
</dbReference>
<keyword evidence="3" id="KW-0804">Transcription</keyword>
<dbReference type="InterPro" id="IPR051011">
    <property type="entry name" value="Metal_resp_trans_reg"/>
</dbReference>
<evidence type="ECO:0000313" key="6">
    <source>
        <dbReference type="EMBL" id="QCN83566.1"/>
    </source>
</evidence>
<dbReference type="Gene3D" id="1.10.10.10">
    <property type="entry name" value="Winged helix-like DNA-binding domain superfamily/Winged helix DNA-binding domain"/>
    <property type="match status" value="1"/>
</dbReference>
<dbReference type="GO" id="GO:0003677">
    <property type="term" value="F:DNA binding"/>
    <property type="evidence" value="ECO:0007669"/>
    <property type="project" value="UniProtKB-KW"/>
</dbReference>
<dbReference type="InterPro" id="IPR036388">
    <property type="entry name" value="WH-like_DNA-bd_sf"/>
</dbReference>
<dbReference type="Proteomes" id="UP000271291">
    <property type="component" value="Chromosome"/>
</dbReference>
<evidence type="ECO:0000313" key="5">
    <source>
        <dbReference type="EMBL" id="AZS89596.1"/>
    </source>
</evidence>
<dbReference type="CDD" id="cd00090">
    <property type="entry name" value="HTH_ARSR"/>
    <property type="match status" value="1"/>
</dbReference>
<evidence type="ECO:0000256" key="1">
    <source>
        <dbReference type="ARBA" id="ARBA00023015"/>
    </source>
</evidence>
<evidence type="ECO:0000313" key="7">
    <source>
        <dbReference type="Proteomes" id="UP000271291"/>
    </source>
</evidence>
<dbReference type="EMBL" id="CP034687">
    <property type="protein sequence ID" value="AZS89596.1"/>
    <property type="molecule type" value="Genomic_DNA"/>
</dbReference>
<dbReference type="GO" id="GO:0003700">
    <property type="term" value="F:DNA-binding transcription factor activity"/>
    <property type="evidence" value="ECO:0007669"/>
    <property type="project" value="InterPro"/>
</dbReference>
<dbReference type="PANTHER" id="PTHR43132">
    <property type="entry name" value="ARSENICAL RESISTANCE OPERON REPRESSOR ARSR-RELATED"/>
    <property type="match status" value="1"/>
</dbReference>
<evidence type="ECO:0000259" key="4">
    <source>
        <dbReference type="PROSITE" id="PS50987"/>
    </source>
</evidence>
<dbReference type="PROSITE" id="PS50987">
    <property type="entry name" value="HTH_ARSR_2"/>
    <property type="match status" value="1"/>
</dbReference>
<dbReference type="InterPro" id="IPR011991">
    <property type="entry name" value="ArsR-like_HTH"/>
</dbReference>
<reference evidence="6 8" key="1">
    <citation type="submission" date="2018-04" db="EMBL/GenBank/DDBJ databases">
        <title>Complete genome sequences of Streptomyces griseoviridis K61 and characterization of antagonistic properties of biological control agents.</title>
        <authorList>
            <person name="Mariita R.M."/>
            <person name="Sello J.K."/>
        </authorList>
    </citation>
    <scope>NUCLEOTIDE SEQUENCE [LARGE SCALE GENOMIC DNA]</scope>
    <source>
        <strain evidence="6 8">K61</strain>
    </source>
</reference>
<keyword evidence="2" id="KW-0238">DNA-binding</keyword>
<dbReference type="PANTHER" id="PTHR43132:SF6">
    <property type="entry name" value="HTH-TYPE TRANSCRIPTIONAL REPRESSOR CZRA"/>
    <property type="match status" value="1"/>
</dbReference>
<dbReference type="Proteomes" id="UP000501753">
    <property type="component" value="Chromosome"/>
</dbReference>
<evidence type="ECO:0000256" key="2">
    <source>
        <dbReference type="ARBA" id="ARBA00023125"/>
    </source>
</evidence>
<dbReference type="InterPro" id="IPR036390">
    <property type="entry name" value="WH_DNA-bd_sf"/>
</dbReference>
<reference evidence="5 7" key="2">
    <citation type="submission" date="2018-12" db="EMBL/GenBank/DDBJ databases">
        <title>Streptomyces griseoviridis F1-27 complete genome.</title>
        <authorList>
            <person name="Mariita R.M."/>
            <person name="Sello J.K."/>
        </authorList>
    </citation>
    <scope>NUCLEOTIDE SEQUENCE [LARGE SCALE GENOMIC DNA]</scope>
    <source>
        <strain evidence="5 7">F1-27</strain>
    </source>
</reference>
<dbReference type="OrthoDB" id="3460651at2"/>
<dbReference type="SUPFAM" id="SSF46785">
    <property type="entry name" value="Winged helix' DNA-binding domain"/>
    <property type="match status" value="1"/>
</dbReference>
<keyword evidence="8" id="KW-1185">Reference proteome</keyword>